<evidence type="ECO:0000313" key="2">
    <source>
        <dbReference type="EMBL" id="GFR50849.1"/>
    </source>
</evidence>
<reference evidence="2 3" key="1">
    <citation type="journal article" date="2021" name="Sci. Rep.">
        <title>Genome sequencing of the multicellular alga Astrephomene provides insights into convergent evolution of germ-soma differentiation.</title>
        <authorList>
            <person name="Yamashita S."/>
            <person name="Yamamoto K."/>
            <person name="Matsuzaki R."/>
            <person name="Suzuki S."/>
            <person name="Yamaguchi H."/>
            <person name="Hirooka S."/>
            <person name="Minakuchi Y."/>
            <person name="Miyagishima S."/>
            <person name="Kawachi M."/>
            <person name="Toyoda A."/>
            <person name="Nozaki H."/>
        </authorList>
    </citation>
    <scope>NUCLEOTIDE SEQUENCE [LARGE SCALE GENOMIC DNA]</scope>
    <source>
        <strain evidence="2 3">NIES-4017</strain>
    </source>
</reference>
<feature type="compositionally biased region" description="Low complexity" evidence="1">
    <location>
        <begin position="462"/>
        <end position="507"/>
    </location>
</feature>
<protein>
    <submittedName>
        <fullName evidence="2">Uncharacterized protein</fullName>
    </submittedName>
</protein>
<feature type="compositionally biased region" description="Gly residues" evidence="1">
    <location>
        <begin position="523"/>
        <end position="540"/>
    </location>
</feature>
<feature type="compositionally biased region" description="Low complexity" evidence="1">
    <location>
        <begin position="781"/>
        <end position="800"/>
    </location>
</feature>
<feature type="region of interest" description="Disordered" evidence="1">
    <location>
        <begin position="381"/>
        <end position="572"/>
    </location>
</feature>
<dbReference type="AlphaFoldDB" id="A0AAD3DZF4"/>
<accession>A0AAD3DZF4</accession>
<feature type="compositionally biased region" description="Polar residues" evidence="1">
    <location>
        <begin position="910"/>
        <end position="923"/>
    </location>
</feature>
<evidence type="ECO:0000313" key="3">
    <source>
        <dbReference type="Proteomes" id="UP001054857"/>
    </source>
</evidence>
<feature type="compositionally biased region" description="Polar residues" evidence="1">
    <location>
        <begin position="189"/>
        <end position="202"/>
    </location>
</feature>
<feature type="region of interest" description="Disordered" evidence="1">
    <location>
        <begin position="1"/>
        <end position="304"/>
    </location>
</feature>
<evidence type="ECO:0000256" key="1">
    <source>
        <dbReference type="SAM" id="MobiDB-lite"/>
    </source>
</evidence>
<feature type="compositionally biased region" description="Low complexity" evidence="1">
    <location>
        <begin position="749"/>
        <end position="773"/>
    </location>
</feature>
<dbReference type="EMBL" id="BMAR01000042">
    <property type="protein sequence ID" value="GFR50849.1"/>
    <property type="molecule type" value="Genomic_DNA"/>
</dbReference>
<feature type="compositionally biased region" description="Polar residues" evidence="1">
    <location>
        <begin position="854"/>
        <end position="866"/>
    </location>
</feature>
<feature type="compositionally biased region" description="Polar residues" evidence="1">
    <location>
        <begin position="19"/>
        <end position="46"/>
    </location>
</feature>
<feature type="compositionally biased region" description="Low complexity" evidence="1">
    <location>
        <begin position="135"/>
        <end position="161"/>
    </location>
</feature>
<feature type="compositionally biased region" description="Low complexity" evidence="1">
    <location>
        <begin position="413"/>
        <end position="423"/>
    </location>
</feature>
<feature type="compositionally biased region" description="Basic and acidic residues" evidence="1">
    <location>
        <begin position="1"/>
        <end position="12"/>
    </location>
</feature>
<dbReference type="Proteomes" id="UP001054857">
    <property type="component" value="Unassembled WGS sequence"/>
</dbReference>
<feature type="compositionally biased region" description="Polar residues" evidence="1">
    <location>
        <begin position="645"/>
        <end position="655"/>
    </location>
</feature>
<feature type="compositionally biased region" description="Polar residues" evidence="1">
    <location>
        <begin position="350"/>
        <end position="359"/>
    </location>
</feature>
<sequence length="992" mass="99392">MSASDRSARQSSEHAPAAVSSSTGLAQRQPSVPGNHSASQFSGGNRTSEKTAAEILISGSRPNSIGAQQTRVTPNPQIDEQIRSDGAVYTAHVSRASRDAPLRTSVEARPVSRPSATVAQSPYLQPPGGRGSQGQGSRPPSRPQSQQSPQTHPLQQPSTTPAGSGQTTPRGSSLPSSASPTVSTSTGTRLYQTYGSAVQRSLQPMAGATVGPAAKPSHQHPLQGSHGRPGEQPSSRANTAQQQQQQAGPRATTALSGPRSTQRGRHESGTGSLAAEAGPATTLHQQSSLRAGGAGGMAGAAPVSYPHQHHHLSAHHGSHGHGGGLAGREVEMTSTSFGYDDIPEEEDESASPTTNNGVSGLTLDQYMQRMVTTPASAAATSGLGVSADSEESVPCSPGNASTRTEEEDPLFTSPDSAAPASPSQMQMLSQQTMPAGVEAGGRQLLSSVSGRATAGLPGAGNAPPSLLRLSSSSGSRTGTAASGIASGPRGAGSSSSRGCGSAVQQAGRGAGGRCTPTFEDMFAGGGTAGCGGPGGGGGGMSLIPDMDSSDDEQHSPSTLLDSPRHARRLSSRASAMAFSNSLDLRPATAAVVSSPSMGRGDPNTPHGMSADSANHHAIIKQVDLGGLSASLFTPTPNSGREAGSPASNPATTIGASGTDLLMISNPSSPDMPAVTSSRGDRRAAAAGGPSPILRSGDPLPSGGGGGAAGLGKPHTSPKTPMGAIPPPWGVSAREGAFGGGPAGDGAGGAANLQALAARPLSSRGRPAAAAAASGGTGDGAVGAASSAGAATGSGRPASGSKWAKPQKPDGMEVPPEVRQLAAEAQSLARPPTRQVQSARPPGSRGEMELDPSVWQANIAMQLQRPPSRQKPPPEALHLWTPEQQMSMLASGGLGRPGGGGRTLGVRPQSAAPTSYRTRPSSGPSVRAHGPVGEDVACTANRPPSRQKPPPLSTLLEHDDFPPPPPAGARRARPGADQLDVVVSCSDDDDLDL</sequence>
<name>A0AAD3DZF4_9CHLO</name>
<comment type="caution">
    <text evidence="2">The sequence shown here is derived from an EMBL/GenBank/DDBJ whole genome shotgun (WGS) entry which is preliminary data.</text>
</comment>
<keyword evidence="3" id="KW-1185">Reference proteome</keyword>
<feature type="compositionally biased region" description="Polar residues" evidence="1">
    <location>
        <begin position="60"/>
        <end position="78"/>
    </location>
</feature>
<feature type="compositionally biased region" description="Polar residues" evidence="1">
    <location>
        <begin position="114"/>
        <end position="123"/>
    </location>
</feature>
<feature type="compositionally biased region" description="Gly residues" evidence="1">
    <location>
        <begin position="891"/>
        <end position="902"/>
    </location>
</feature>
<organism evidence="2 3">
    <name type="scientific">Astrephomene gubernaculifera</name>
    <dbReference type="NCBI Taxonomy" id="47775"/>
    <lineage>
        <taxon>Eukaryota</taxon>
        <taxon>Viridiplantae</taxon>
        <taxon>Chlorophyta</taxon>
        <taxon>core chlorophytes</taxon>
        <taxon>Chlorophyceae</taxon>
        <taxon>CS clade</taxon>
        <taxon>Chlamydomonadales</taxon>
        <taxon>Astrephomenaceae</taxon>
        <taxon>Astrephomene</taxon>
    </lineage>
</organism>
<feature type="compositionally biased region" description="Polar residues" evidence="1">
    <location>
        <begin position="424"/>
        <end position="433"/>
    </location>
</feature>
<gene>
    <name evidence="2" type="ORF">Agub_g13123</name>
</gene>
<proteinExistence type="predicted"/>
<feature type="compositionally biased region" description="Gly residues" evidence="1">
    <location>
        <begin position="736"/>
        <end position="748"/>
    </location>
</feature>
<feature type="region of interest" description="Disordered" evidence="1">
    <location>
        <begin position="591"/>
        <end position="615"/>
    </location>
</feature>
<feature type="region of interest" description="Disordered" evidence="1">
    <location>
        <begin position="338"/>
        <end position="360"/>
    </location>
</feature>
<feature type="region of interest" description="Disordered" evidence="1">
    <location>
        <begin position="629"/>
        <end position="977"/>
    </location>
</feature>
<feature type="compositionally biased region" description="Low complexity" evidence="1">
    <location>
        <begin position="168"/>
        <end position="188"/>
    </location>
</feature>